<dbReference type="InterPro" id="IPR036890">
    <property type="entry name" value="HATPase_C_sf"/>
</dbReference>
<gene>
    <name evidence="12" type="ORF">SAMN05660429_02883</name>
</gene>
<dbReference type="GO" id="GO:0000155">
    <property type="term" value="F:phosphorelay sensor kinase activity"/>
    <property type="evidence" value="ECO:0007669"/>
    <property type="project" value="InterPro"/>
</dbReference>
<dbReference type="RefSeq" id="WP_093332014.1">
    <property type="nucleotide sequence ID" value="NZ_AP027363.1"/>
</dbReference>
<dbReference type="Gene3D" id="1.10.287.130">
    <property type="match status" value="1"/>
</dbReference>
<accession>A0A1I0HPD7</accession>
<evidence type="ECO:0000256" key="5">
    <source>
        <dbReference type="ARBA" id="ARBA00022679"/>
    </source>
</evidence>
<dbReference type="Gene3D" id="6.10.340.10">
    <property type="match status" value="1"/>
</dbReference>
<evidence type="ECO:0000313" key="12">
    <source>
        <dbReference type="EMBL" id="SET85834.1"/>
    </source>
</evidence>
<dbReference type="SMART" id="SM00387">
    <property type="entry name" value="HATPase_c"/>
    <property type="match status" value="1"/>
</dbReference>
<dbReference type="PROSITE" id="PS50109">
    <property type="entry name" value="HIS_KIN"/>
    <property type="match status" value="1"/>
</dbReference>
<keyword evidence="13" id="KW-1185">Reference proteome</keyword>
<sequence>MFSNQIRSRIFVYFIASSAIIFLVLSALSLLFSYLVEDSLFDKLLKSELSHVQQQIENGQMPEPNLSFVSFYASKNELPKAIQGLLNEEPNRIEFPGDNDKHYHLKALDSGYLVAEVSEYLIVRDMKSGMFKTQFIFLLLTACVVAFVSWRLAKRIVKPIDNLMDVLSEVDAQTIPSGFSDSFAHDEIGLFAKKLDLAMHRIDQFIQREQQFTRDVSHELRTPIAISDGALTLIKGTDLQPDQITLINRIADAQKQMQSFISALLALARETDFEQETISLLPLLEACIVEHHGLLEGKDIALHLDVSRDVCLVSNKQALAMIVGNLLANAFQHTQQGVINIAYQDNRLDIRDSGEGIAPEIYKDVYRTGVKGEQSAGFGIGLSLVKRLCEKVDISISISSDNSGTLVRLTLPTGRHDNVV</sequence>
<dbReference type="InterPro" id="IPR050428">
    <property type="entry name" value="TCS_sensor_his_kinase"/>
</dbReference>
<dbReference type="InterPro" id="IPR036097">
    <property type="entry name" value="HisK_dim/P_sf"/>
</dbReference>
<comment type="catalytic activity">
    <reaction evidence="1">
        <text>ATP + protein L-histidine = ADP + protein N-phospho-L-histidine.</text>
        <dbReference type="EC" id="2.7.13.3"/>
    </reaction>
</comment>
<dbReference type="STRING" id="349064.SAMN05660429_02883"/>
<feature type="transmembrane region" description="Helical" evidence="10">
    <location>
        <begin position="12"/>
        <end position="36"/>
    </location>
</feature>
<evidence type="ECO:0000256" key="3">
    <source>
        <dbReference type="ARBA" id="ARBA00012438"/>
    </source>
</evidence>
<dbReference type="EMBL" id="FOHK01000017">
    <property type="protein sequence ID" value="SET85834.1"/>
    <property type="molecule type" value="Genomic_DNA"/>
</dbReference>
<dbReference type="SUPFAM" id="SSF55874">
    <property type="entry name" value="ATPase domain of HSP90 chaperone/DNA topoisomerase II/histidine kinase"/>
    <property type="match status" value="1"/>
</dbReference>
<dbReference type="OrthoDB" id="9121563at2"/>
<dbReference type="PRINTS" id="PR00344">
    <property type="entry name" value="BCTRLSENSOR"/>
</dbReference>
<evidence type="ECO:0000256" key="1">
    <source>
        <dbReference type="ARBA" id="ARBA00000085"/>
    </source>
</evidence>
<dbReference type="InterPro" id="IPR003594">
    <property type="entry name" value="HATPase_dom"/>
</dbReference>
<dbReference type="CDD" id="cd00082">
    <property type="entry name" value="HisKA"/>
    <property type="match status" value="1"/>
</dbReference>
<evidence type="ECO:0000256" key="7">
    <source>
        <dbReference type="ARBA" id="ARBA00022777"/>
    </source>
</evidence>
<keyword evidence="8 10" id="KW-1133">Transmembrane helix</keyword>
<dbReference type="InterPro" id="IPR003661">
    <property type="entry name" value="HisK_dim/P_dom"/>
</dbReference>
<dbReference type="PANTHER" id="PTHR45436">
    <property type="entry name" value="SENSOR HISTIDINE KINASE YKOH"/>
    <property type="match status" value="1"/>
</dbReference>
<dbReference type="Proteomes" id="UP000199308">
    <property type="component" value="Unassembled WGS sequence"/>
</dbReference>
<dbReference type="Gene3D" id="3.30.565.10">
    <property type="entry name" value="Histidine kinase-like ATPase, C-terminal domain"/>
    <property type="match status" value="1"/>
</dbReference>
<evidence type="ECO:0000256" key="9">
    <source>
        <dbReference type="ARBA" id="ARBA00023136"/>
    </source>
</evidence>
<keyword evidence="4" id="KW-0597">Phosphoprotein</keyword>
<dbReference type="SUPFAM" id="SSF47384">
    <property type="entry name" value="Homodimeric domain of signal transducing histidine kinase"/>
    <property type="match status" value="1"/>
</dbReference>
<keyword evidence="9 10" id="KW-0472">Membrane</keyword>
<dbReference type="EC" id="2.7.13.3" evidence="3"/>
<evidence type="ECO:0000313" key="13">
    <source>
        <dbReference type="Proteomes" id="UP000199308"/>
    </source>
</evidence>
<evidence type="ECO:0000256" key="6">
    <source>
        <dbReference type="ARBA" id="ARBA00022692"/>
    </source>
</evidence>
<organism evidence="12 13">
    <name type="scientific">Thalassotalea agarivorans</name>
    <name type="common">Thalassomonas agarivorans</name>
    <dbReference type="NCBI Taxonomy" id="349064"/>
    <lineage>
        <taxon>Bacteria</taxon>
        <taxon>Pseudomonadati</taxon>
        <taxon>Pseudomonadota</taxon>
        <taxon>Gammaproteobacteria</taxon>
        <taxon>Alteromonadales</taxon>
        <taxon>Colwelliaceae</taxon>
        <taxon>Thalassotalea</taxon>
    </lineage>
</organism>
<evidence type="ECO:0000259" key="11">
    <source>
        <dbReference type="PROSITE" id="PS50109"/>
    </source>
</evidence>
<reference evidence="12 13" key="1">
    <citation type="submission" date="2016-10" db="EMBL/GenBank/DDBJ databases">
        <authorList>
            <person name="de Groot N.N."/>
        </authorList>
    </citation>
    <scope>NUCLEOTIDE SEQUENCE [LARGE SCALE GENOMIC DNA]</scope>
    <source>
        <strain evidence="12 13">DSM 19706</strain>
    </source>
</reference>
<dbReference type="Pfam" id="PF00512">
    <property type="entry name" value="HisKA"/>
    <property type="match status" value="1"/>
</dbReference>
<evidence type="ECO:0000256" key="10">
    <source>
        <dbReference type="SAM" id="Phobius"/>
    </source>
</evidence>
<dbReference type="PANTHER" id="PTHR45436:SF5">
    <property type="entry name" value="SENSOR HISTIDINE KINASE TRCS"/>
    <property type="match status" value="1"/>
</dbReference>
<keyword evidence="6 10" id="KW-0812">Transmembrane</keyword>
<dbReference type="Pfam" id="PF02518">
    <property type="entry name" value="HATPase_c"/>
    <property type="match status" value="1"/>
</dbReference>
<dbReference type="AlphaFoldDB" id="A0A1I0HPD7"/>
<keyword evidence="7 12" id="KW-0418">Kinase</keyword>
<name>A0A1I0HPD7_THASX</name>
<evidence type="ECO:0000256" key="2">
    <source>
        <dbReference type="ARBA" id="ARBA00004370"/>
    </source>
</evidence>
<dbReference type="InterPro" id="IPR004358">
    <property type="entry name" value="Sig_transdc_His_kin-like_C"/>
</dbReference>
<feature type="domain" description="Histidine kinase" evidence="11">
    <location>
        <begin position="215"/>
        <end position="415"/>
    </location>
</feature>
<keyword evidence="5" id="KW-0808">Transferase</keyword>
<dbReference type="GO" id="GO:0005886">
    <property type="term" value="C:plasma membrane"/>
    <property type="evidence" value="ECO:0007669"/>
    <property type="project" value="TreeGrafter"/>
</dbReference>
<evidence type="ECO:0000256" key="8">
    <source>
        <dbReference type="ARBA" id="ARBA00022989"/>
    </source>
</evidence>
<proteinExistence type="predicted"/>
<evidence type="ECO:0000256" key="4">
    <source>
        <dbReference type="ARBA" id="ARBA00022553"/>
    </source>
</evidence>
<comment type="subcellular location">
    <subcellularLocation>
        <location evidence="2">Membrane</location>
    </subcellularLocation>
</comment>
<dbReference type="InterPro" id="IPR005467">
    <property type="entry name" value="His_kinase_dom"/>
</dbReference>
<dbReference type="SMART" id="SM00388">
    <property type="entry name" value="HisKA"/>
    <property type="match status" value="1"/>
</dbReference>
<feature type="transmembrane region" description="Helical" evidence="10">
    <location>
        <begin position="135"/>
        <end position="153"/>
    </location>
</feature>
<protein>
    <recommendedName>
        <fullName evidence="3">histidine kinase</fullName>
        <ecNumber evidence="3">2.7.13.3</ecNumber>
    </recommendedName>
</protein>